<feature type="domain" description="NAD-dependent epimerase/dehydratase" evidence="1">
    <location>
        <begin position="3"/>
        <end position="106"/>
    </location>
</feature>
<name>T1AXS3_9ZZZZ</name>
<dbReference type="InterPro" id="IPR001509">
    <property type="entry name" value="Epimerase_deHydtase"/>
</dbReference>
<gene>
    <name evidence="2" type="ORF">B1B_07736</name>
</gene>
<dbReference type="EMBL" id="AUZY01004945">
    <property type="protein sequence ID" value="EQD61123.1"/>
    <property type="molecule type" value="Genomic_DNA"/>
</dbReference>
<comment type="caution">
    <text evidence="2">The sequence shown here is derived from an EMBL/GenBank/DDBJ whole genome shotgun (WGS) entry which is preliminary data.</text>
</comment>
<dbReference type="SUPFAM" id="SSF51735">
    <property type="entry name" value="NAD(P)-binding Rossmann-fold domains"/>
    <property type="match status" value="1"/>
</dbReference>
<proteinExistence type="predicted"/>
<accession>T1AXS3</accession>
<organism evidence="2">
    <name type="scientific">mine drainage metagenome</name>
    <dbReference type="NCBI Taxonomy" id="410659"/>
    <lineage>
        <taxon>unclassified sequences</taxon>
        <taxon>metagenomes</taxon>
        <taxon>ecological metagenomes</taxon>
    </lineage>
</organism>
<feature type="non-terminal residue" evidence="2">
    <location>
        <position position="107"/>
    </location>
</feature>
<sequence>MKVLLIGGSGFIGSKLAESLEAEKISYFSRHNNETLASKGIDYVQGSVADAERFKEVVKDYDTIMYLAGVFEEKEQKHETVTLQGIKAVVDSIRKQDTGQKLIFFSA</sequence>
<protein>
    <submittedName>
        <fullName evidence="2">NADH-dependent oxidoreductase</fullName>
    </submittedName>
</protein>
<evidence type="ECO:0000313" key="2">
    <source>
        <dbReference type="EMBL" id="EQD61123.1"/>
    </source>
</evidence>
<dbReference type="InterPro" id="IPR036291">
    <property type="entry name" value="NAD(P)-bd_dom_sf"/>
</dbReference>
<dbReference type="AlphaFoldDB" id="T1AXS3"/>
<dbReference type="Gene3D" id="3.40.50.720">
    <property type="entry name" value="NAD(P)-binding Rossmann-like Domain"/>
    <property type="match status" value="1"/>
</dbReference>
<evidence type="ECO:0000259" key="1">
    <source>
        <dbReference type="Pfam" id="PF01370"/>
    </source>
</evidence>
<reference evidence="2" key="1">
    <citation type="submission" date="2013-08" db="EMBL/GenBank/DDBJ databases">
        <authorList>
            <person name="Mendez C."/>
            <person name="Richter M."/>
            <person name="Ferrer M."/>
            <person name="Sanchez J."/>
        </authorList>
    </citation>
    <scope>NUCLEOTIDE SEQUENCE</scope>
</reference>
<reference evidence="2" key="2">
    <citation type="journal article" date="2014" name="ISME J.">
        <title>Microbial stratification in low pH oxic and suboxic macroscopic growths along an acid mine drainage.</title>
        <authorList>
            <person name="Mendez-Garcia C."/>
            <person name="Mesa V."/>
            <person name="Sprenger R.R."/>
            <person name="Richter M."/>
            <person name="Diez M.S."/>
            <person name="Solano J."/>
            <person name="Bargiela R."/>
            <person name="Golyshina O.V."/>
            <person name="Manteca A."/>
            <person name="Ramos J.L."/>
            <person name="Gallego J.R."/>
            <person name="Llorente I."/>
            <person name="Martins Dos Santos V.A."/>
            <person name="Jensen O.N."/>
            <person name="Pelaez A.I."/>
            <person name="Sanchez J."/>
            <person name="Ferrer M."/>
        </authorList>
    </citation>
    <scope>NUCLEOTIDE SEQUENCE</scope>
</reference>
<dbReference type="Pfam" id="PF01370">
    <property type="entry name" value="Epimerase"/>
    <property type="match status" value="1"/>
</dbReference>